<dbReference type="PANTHER" id="PTHR15681:SF1">
    <property type="entry name" value="MAD2L1-BINDING PROTEIN"/>
    <property type="match status" value="1"/>
</dbReference>
<protein>
    <submittedName>
        <fullName evidence="1">Uncharacterized protein</fullName>
    </submittedName>
</protein>
<feature type="non-terminal residue" evidence="1">
    <location>
        <position position="131"/>
    </location>
</feature>
<dbReference type="GO" id="GO:0005634">
    <property type="term" value="C:nucleus"/>
    <property type="evidence" value="ECO:0007669"/>
    <property type="project" value="InterPro"/>
</dbReference>
<evidence type="ECO:0000313" key="1">
    <source>
        <dbReference type="EMBL" id="CEK49761.1"/>
    </source>
</evidence>
<name>A0A0B6Y1P7_9EUPU</name>
<dbReference type="InterPro" id="IPR053729">
    <property type="entry name" value="MAD2L1BP_domain_sf"/>
</dbReference>
<dbReference type="GO" id="GO:0007096">
    <property type="term" value="P:regulation of exit from mitosis"/>
    <property type="evidence" value="ECO:0007669"/>
    <property type="project" value="InterPro"/>
</dbReference>
<reference evidence="1" key="1">
    <citation type="submission" date="2014-12" db="EMBL/GenBank/DDBJ databases">
        <title>Insight into the proteome of Arion vulgaris.</title>
        <authorList>
            <person name="Aradska J."/>
            <person name="Bulat T."/>
            <person name="Smidak R."/>
            <person name="Sarate P."/>
            <person name="Gangsoo J."/>
            <person name="Sialana F."/>
            <person name="Bilban M."/>
            <person name="Lubec G."/>
        </authorList>
    </citation>
    <scope>NUCLEOTIDE SEQUENCE</scope>
    <source>
        <tissue evidence="1">Skin</tissue>
    </source>
</reference>
<dbReference type="AlphaFoldDB" id="A0A0B6Y1P7"/>
<dbReference type="EMBL" id="HACG01002896">
    <property type="protein sequence ID" value="CEK49761.1"/>
    <property type="molecule type" value="Transcribed_RNA"/>
</dbReference>
<proteinExistence type="predicted"/>
<dbReference type="Gene3D" id="3.30.900.20">
    <property type="match status" value="1"/>
</dbReference>
<sequence length="131" mass="14772">HVPEYESKTQARSFDFCKSSVNSDFPLSDLTNIDASHATNHDDLKFYPDHNHRQNAVYSVINGTGNRHHAMSKAPASKHVQDKKGKVLIREITQLFESLQKAFELCPEIEQVAVILGGTVMNPKESYLITF</sequence>
<accession>A0A0B6Y1P7</accession>
<gene>
    <name evidence="1" type="primary">ORF8763</name>
</gene>
<dbReference type="InterPro" id="IPR009511">
    <property type="entry name" value="MAD1/Cdc20-bound-Mad2-bd"/>
</dbReference>
<feature type="non-terminal residue" evidence="1">
    <location>
        <position position="1"/>
    </location>
</feature>
<dbReference type="PANTHER" id="PTHR15681">
    <property type="entry name" value="MAD2L1-BINDING PROTEIN"/>
    <property type="match status" value="1"/>
</dbReference>
<organism evidence="1">
    <name type="scientific">Arion vulgaris</name>
    <dbReference type="NCBI Taxonomy" id="1028688"/>
    <lineage>
        <taxon>Eukaryota</taxon>
        <taxon>Metazoa</taxon>
        <taxon>Spiralia</taxon>
        <taxon>Lophotrochozoa</taxon>
        <taxon>Mollusca</taxon>
        <taxon>Gastropoda</taxon>
        <taxon>Heterobranchia</taxon>
        <taxon>Euthyneura</taxon>
        <taxon>Panpulmonata</taxon>
        <taxon>Eupulmonata</taxon>
        <taxon>Stylommatophora</taxon>
        <taxon>Helicina</taxon>
        <taxon>Arionoidea</taxon>
        <taxon>Arionidae</taxon>
        <taxon>Arion</taxon>
    </lineage>
</organism>